<gene>
    <name evidence="1" type="ORF">BO71DRAFT_428866</name>
</gene>
<dbReference type="Gene3D" id="3.30.565.10">
    <property type="entry name" value="Histidine kinase-like ATPase, C-terminal domain"/>
    <property type="match status" value="1"/>
</dbReference>
<dbReference type="InterPro" id="IPR036890">
    <property type="entry name" value="HATPase_C_sf"/>
</dbReference>
<dbReference type="VEuPathDB" id="FungiDB:BO71DRAFT_428866"/>
<dbReference type="InterPro" id="IPR052957">
    <property type="entry name" value="Auxin_embryo_med"/>
</dbReference>
<accession>A0A319DW31</accession>
<organism evidence="1 2">
    <name type="scientific">Aspergillus ellipticus CBS 707.79</name>
    <dbReference type="NCBI Taxonomy" id="1448320"/>
    <lineage>
        <taxon>Eukaryota</taxon>
        <taxon>Fungi</taxon>
        <taxon>Dikarya</taxon>
        <taxon>Ascomycota</taxon>
        <taxon>Pezizomycotina</taxon>
        <taxon>Eurotiomycetes</taxon>
        <taxon>Eurotiomycetidae</taxon>
        <taxon>Eurotiales</taxon>
        <taxon>Aspergillaceae</taxon>
        <taxon>Aspergillus</taxon>
        <taxon>Aspergillus subgen. Circumdati</taxon>
    </lineage>
</organism>
<evidence type="ECO:0000313" key="2">
    <source>
        <dbReference type="Proteomes" id="UP000247810"/>
    </source>
</evidence>
<dbReference type="OrthoDB" id="1262810at2759"/>
<protein>
    <submittedName>
        <fullName evidence="1">Uncharacterized protein</fullName>
    </submittedName>
</protein>
<dbReference type="Proteomes" id="UP000247810">
    <property type="component" value="Unassembled WGS sequence"/>
</dbReference>
<dbReference type="EMBL" id="KZ825850">
    <property type="protein sequence ID" value="PYH95603.1"/>
    <property type="molecule type" value="Genomic_DNA"/>
</dbReference>
<dbReference type="SUPFAM" id="SSF55874">
    <property type="entry name" value="ATPase domain of HSP90 chaperone/DNA topoisomerase II/histidine kinase"/>
    <property type="match status" value="1"/>
</dbReference>
<keyword evidence="2" id="KW-1185">Reference proteome</keyword>
<dbReference type="PANTHER" id="PTHR32387">
    <property type="entry name" value="WU:FJ29H11"/>
    <property type="match status" value="1"/>
</dbReference>
<dbReference type="AlphaFoldDB" id="A0A319DW31"/>
<sequence length="319" mass="35712">MAANGDRADAARQLVRNIAQQRGCLDETTLGTMSSEAKLLSATPFICLRVHPTHIVVDCNEDGFTRENLIAICNVGKSSKQGAQGYIGEKGIGFKSVFMVAWKAHIQSGDFSFSFQHRPGESGMGMIFPVWEEIKGRLNPPLTRITLYLLEATSGEGLPRQHETTVQQFRELEATILLFMKNLRRIEVSIYNSEKQVFSSTFTHQPGREAHRVELQQRVIDGRSTRQTSRHFHVATGKAHSLARSENRTYTDIELANKTYATADVVLAFPLLPDLTPLIEVQDDFAFLPLRKVGFPSPRYYTLVVLQSPSTPCSRRGLC</sequence>
<name>A0A319DW31_9EURO</name>
<reference evidence="1 2" key="1">
    <citation type="submission" date="2018-02" db="EMBL/GenBank/DDBJ databases">
        <title>The genomes of Aspergillus section Nigri reveals drivers in fungal speciation.</title>
        <authorList>
            <consortium name="DOE Joint Genome Institute"/>
            <person name="Vesth T.C."/>
            <person name="Nybo J."/>
            <person name="Theobald S."/>
            <person name="Brandl J."/>
            <person name="Frisvad J.C."/>
            <person name="Nielsen K.F."/>
            <person name="Lyhne E.K."/>
            <person name="Kogle M.E."/>
            <person name="Kuo A."/>
            <person name="Riley R."/>
            <person name="Clum A."/>
            <person name="Nolan M."/>
            <person name="Lipzen A."/>
            <person name="Salamov A."/>
            <person name="Henrissat B."/>
            <person name="Wiebenga A."/>
            <person name="De vries R.P."/>
            <person name="Grigoriev I.V."/>
            <person name="Mortensen U.H."/>
            <person name="Andersen M.R."/>
            <person name="Baker S.E."/>
        </authorList>
    </citation>
    <scope>NUCLEOTIDE SEQUENCE [LARGE SCALE GENOMIC DNA]</scope>
    <source>
        <strain evidence="1 2">CBS 707.79</strain>
    </source>
</reference>
<proteinExistence type="predicted"/>
<evidence type="ECO:0000313" key="1">
    <source>
        <dbReference type="EMBL" id="PYH95603.1"/>
    </source>
</evidence>
<dbReference type="STRING" id="1448320.A0A319DW31"/>
<dbReference type="PANTHER" id="PTHR32387:SF0">
    <property type="entry name" value="PROTEIN NO VEIN"/>
    <property type="match status" value="1"/>
</dbReference>